<evidence type="ECO:0000256" key="1">
    <source>
        <dbReference type="SAM" id="Phobius"/>
    </source>
</evidence>
<dbReference type="Pfam" id="PF07811">
    <property type="entry name" value="TadE"/>
    <property type="match status" value="1"/>
</dbReference>
<keyword evidence="1" id="KW-1133">Transmembrane helix</keyword>
<accession>A0A838LA39</accession>
<keyword evidence="1" id="KW-0812">Transmembrane</keyword>
<protein>
    <submittedName>
        <fullName evidence="3">Pilus assembly protein</fullName>
    </submittedName>
</protein>
<evidence type="ECO:0000313" key="4">
    <source>
        <dbReference type="Proteomes" id="UP000570166"/>
    </source>
</evidence>
<dbReference type="Proteomes" id="UP000570166">
    <property type="component" value="Unassembled WGS sequence"/>
</dbReference>
<dbReference type="EMBL" id="JACEIB010000026">
    <property type="protein sequence ID" value="MBA2935897.1"/>
    <property type="molecule type" value="Genomic_DNA"/>
</dbReference>
<feature type="domain" description="TadE-like" evidence="2">
    <location>
        <begin position="10"/>
        <end position="52"/>
    </location>
</feature>
<organism evidence="3 4">
    <name type="scientific">Sphingomonas chungangi</name>
    <dbReference type="NCBI Taxonomy" id="2683589"/>
    <lineage>
        <taxon>Bacteria</taxon>
        <taxon>Pseudomonadati</taxon>
        <taxon>Pseudomonadota</taxon>
        <taxon>Alphaproteobacteria</taxon>
        <taxon>Sphingomonadales</taxon>
        <taxon>Sphingomonadaceae</taxon>
        <taxon>Sphingomonas</taxon>
    </lineage>
</organism>
<feature type="transmembrane region" description="Helical" evidence="1">
    <location>
        <begin position="12"/>
        <end position="31"/>
    </location>
</feature>
<sequence length="191" mass="20063">MRRLASDARGVTIVEFALVAPVMLLMIMGLGELAYDAYVQVVLTGAMQKAGRDSTIQGASAIASTIDATVMSQVNAAAPRATGASSRKSYATFGYIDPEPFTDTNGDGIREKGECFTDINGNGIWDADPGISGQGGAGDAVVYTMTITYPRLFPLYRWLGWGANATTSATTILKNQPYASQTASTPATICT</sequence>
<keyword evidence="4" id="KW-1185">Reference proteome</keyword>
<name>A0A838LA39_9SPHN</name>
<evidence type="ECO:0000259" key="2">
    <source>
        <dbReference type="Pfam" id="PF07811"/>
    </source>
</evidence>
<reference evidence="3 4" key="1">
    <citation type="submission" date="2020-07" db="EMBL/GenBank/DDBJ databases">
        <authorList>
            <person name="Sun Q."/>
        </authorList>
    </citation>
    <scope>NUCLEOTIDE SEQUENCE [LARGE SCALE GENOMIC DNA]</scope>
    <source>
        <strain evidence="3 4">CGMCC 1.13654</strain>
    </source>
</reference>
<keyword evidence="1" id="KW-0472">Membrane</keyword>
<gene>
    <name evidence="3" type="ORF">HZF05_17595</name>
</gene>
<comment type="caution">
    <text evidence="3">The sequence shown here is derived from an EMBL/GenBank/DDBJ whole genome shotgun (WGS) entry which is preliminary data.</text>
</comment>
<dbReference type="AlphaFoldDB" id="A0A838LA39"/>
<dbReference type="InterPro" id="IPR012495">
    <property type="entry name" value="TadE-like_dom"/>
</dbReference>
<proteinExistence type="predicted"/>
<dbReference type="RefSeq" id="WP_160363083.1">
    <property type="nucleotide sequence ID" value="NZ_JACEIB010000026.1"/>
</dbReference>
<evidence type="ECO:0000313" key="3">
    <source>
        <dbReference type="EMBL" id="MBA2935897.1"/>
    </source>
</evidence>